<dbReference type="SMART" id="SM00220">
    <property type="entry name" value="S_TKc"/>
    <property type="match status" value="1"/>
</dbReference>
<dbReference type="GO" id="GO:0005737">
    <property type="term" value="C:cytoplasm"/>
    <property type="evidence" value="ECO:0007669"/>
    <property type="project" value="TreeGrafter"/>
</dbReference>
<keyword evidence="4" id="KW-1185">Reference proteome</keyword>
<dbReference type="InterPro" id="IPR036465">
    <property type="entry name" value="vWFA_dom_sf"/>
</dbReference>
<comment type="caution">
    <text evidence="3">The sequence shown here is derived from an EMBL/GenBank/DDBJ whole genome shotgun (WGS) entry which is preliminary data.</text>
</comment>
<dbReference type="Proteomes" id="UP000236664">
    <property type="component" value="Unassembled WGS sequence"/>
</dbReference>
<dbReference type="SUPFAM" id="SSF53300">
    <property type="entry name" value="vWA-like"/>
    <property type="match status" value="1"/>
</dbReference>
<dbReference type="Pfam" id="PF00069">
    <property type="entry name" value="Pkinase"/>
    <property type="match status" value="1"/>
</dbReference>
<feature type="domain" description="Protein kinase" evidence="2">
    <location>
        <begin position="161"/>
        <end position="474"/>
    </location>
</feature>
<dbReference type="AlphaFoldDB" id="A0A2K0WS17"/>
<evidence type="ECO:0000256" key="1">
    <source>
        <dbReference type="SAM" id="MobiDB-lite"/>
    </source>
</evidence>
<organism evidence="3 4">
    <name type="scientific">Gibberella nygamai</name>
    <name type="common">Bean root rot disease fungus</name>
    <name type="synonym">Fusarium nygamai</name>
    <dbReference type="NCBI Taxonomy" id="42673"/>
    <lineage>
        <taxon>Eukaryota</taxon>
        <taxon>Fungi</taxon>
        <taxon>Dikarya</taxon>
        <taxon>Ascomycota</taxon>
        <taxon>Pezizomycotina</taxon>
        <taxon>Sordariomycetes</taxon>
        <taxon>Hypocreomycetidae</taxon>
        <taxon>Hypocreales</taxon>
        <taxon>Nectriaceae</taxon>
        <taxon>Fusarium</taxon>
        <taxon>Fusarium fujikuroi species complex</taxon>
    </lineage>
</organism>
<evidence type="ECO:0000313" key="3">
    <source>
        <dbReference type="EMBL" id="PNP85085.1"/>
    </source>
</evidence>
<dbReference type="CDD" id="cd00180">
    <property type="entry name" value="PKc"/>
    <property type="match status" value="1"/>
</dbReference>
<dbReference type="PANTHER" id="PTHR44167">
    <property type="entry name" value="OVARIAN-SPECIFIC SERINE/THREONINE-PROTEIN KINASE LOK-RELATED"/>
    <property type="match status" value="1"/>
</dbReference>
<dbReference type="Gene3D" id="1.10.510.10">
    <property type="entry name" value="Transferase(Phosphotransferase) domain 1"/>
    <property type="match status" value="1"/>
</dbReference>
<dbReference type="GO" id="GO:0004674">
    <property type="term" value="F:protein serine/threonine kinase activity"/>
    <property type="evidence" value="ECO:0007669"/>
    <property type="project" value="TreeGrafter"/>
</dbReference>
<name>A0A2K0WS17_GIBNY</name>
<dbReference type="Gene3D" id="3.40.50.410">
    <property type="entry name" value="von Willebrand factor, type A domain"/>
    <property type="match status" value="1"/>
</dbReference>
<dbReference type="GO" id="GO:0044773">
    <property type="term" value="P:mitotic DNA damage checkpoint signaling"/>
    <property type="evidence" value="ECO:0007669"/>
    <property type="project" value="TreeGrafter"/>
</dbReference>
<dbReference type="OrthoDB" id="9992527at2759"/>
<proteinExistence type="predicted"/>
<accession>A0A2K0WS17</accession>
<gene>
    <name evidence="3" type="ORF">FNYG_01610</name>
</gene>
<dbReference type="PANTHER" id="PTHR44167:SF18">
    <property type="entry name" value="PROTEIN KINASE DOMAIN-CONTAINING PROTEIN"/>
    <property type="match status" value="1"/>
</dbReference>
<dbReference type="SUPFAM" id="SSF56112">
    <property type="entry name" value="Protein kinase-like (PK-like)"/>
    <property type="match status" value="1"/>
</dbReference>
<sequence>MSHLSTSSAPMDQHVDHFRGEVERVSISGLNGENQVVSYVPTSALVDYWTEKRVNDILNCAATPIATNSRVIIQRYLQIFSILVYNGSCERISWFFQSNPHSLDDHNLPLNAQAFDHTSDWSNSFLEQQWAFCPAEFAEHRYHRRKFDSKVILPVAYIGDIRARRIGADGATLLKYQLKSPPKSIAPEDKTVVFKIYEGLEGEERYNAETNVYVRLREELSCDYIVKYIASFYFPGTHKFVIVLEHAEGGSLTDYLKTKHPPFTPQDILIFWEQLLKLTDSLHILSSVGGIHQDIHPGNILVFPKANGRSEFDVKFKLTDFGLAGMGRVSSPDNTLMTENRGNRIYVALEAFSNFEVQDNCPAEISPLADVWSLGALFSDVLVWTIGGEGEREKYRLRRQKEIERHLYLRSAGYDCCFHDGVKRLKSIEHVHKEVLKHKRASDSITPLISDIILEHMLVGPQERLTAMQIKIYAARKFEETQKARSAVTFPSDGMMSTAPSAIAITDDPRRPQNSQPPGRRRTMPPNGFNGYSLPGWTVMQYPLTAEPDQLGASAANQRNQQQNVSSTSMNLVPLVTVDAVYPMIVEKNRRRLSRLLGVGPRPADQIMNLPGMQEARSKISENNGRDQIILFDNFGSMQGYKLQAMKTARVISYVAKEADDDGMEVYAASRTSYGPIKCNNSTEVEAAISKFETVQGTCNLRKCLNNVLDRVLRKESFKPTSIYILTDGVWEPGEDQVKFAISRAIKFLIDHRLPSSAIMFQFVQFGDNQEGEARMRELDDNCKVDTEDDKYDVVDHKHCDSHVPSIVIGSISPHNDETEATSFEKI</sequence>
<dbReference type="STRING" id="42673.A0A2K0WS17"/>
<dbReference type="EMBL" id="MTQA01000033">
    <property type="protein sequence ID" value="PNP85085.1"/>
    <property type="molecule type" value="Genomic_DNA"/>
</dbReference>
<protein>
    <recommendedName>
        <fullName evidence="2">Protein kinase domain-containing protein</fullName>
    </recommendedName>
</protein>
<feature type="region of interest" description="Disordered" evidence="1">
    <location>
        <begin position="496"/>
        <end position="530"/>
    </location>
</feature>
<dbReference type="InterPro" id="IPR011009">
    <property type="entry name" value="Kinase-like_dom_sf"/>
</dbReference>
<reference evidence="3 4" key="1">
    <citation type="submission" date="2017-06" db="EMBL/GenBank/DDBJ databases">
        <title>Genome of Fusarium nygamai isolate CS10214.</title>
        <authorList>
            <person name="Gardiner D.M."/>
            <person name="Obanor F."/>
            <person name="Kazan K."/>
        </authorList>
    </citation>
    <scope>NUCLEOTIDE SEQUENCE [LARGE SCALE GENOMIC DNA]</scope>
    <source>
        <strain evidence="3 4">CS10214</strain>
    </source>
</reference>
<dbReference type="PROSITE" id="PS50011">
    <property type="entry name" value="PROTEIN_KINASE_DOM"/>
    <property type="match status" value="1"/>
</dbReference>
<dbReference type="GO" id="GO:0005524">
    <property type="term" value="F:ATP binding"/>
    <property type="evidence" value="ECO:0007669"/>
    <property type="project" value="InterPro"/>
</dbReference>
<dbReference type="GO" id="GO:0005634">
    <property type="term" value="C:nucleus"/>
    <property type="evidence" value="ECO:0007669"/>
    <property type="project" value="TreeGrafter"/>
</dbReference>
<dbReference type="InterPro" id="IPR000719">
    <property type="entry name" value="Prot_kinase_dom"/>
</dbReference>
<evidence type="ECO:0000313" key="4">
    <source>
        <dbReference type="Proteomes" id="UP000236664"/>
    </source>
</evidence>
<evidence type="ECO:0000259" key="2">
    <source>
        <dbReference type="PROSITE" id="PS50011"/>
    </source>
</evidence>